<gene>
    <name evidence="2" type="ORF">POPTR_009G066700</name>
</gene>
<reference evidence="2 3" key="1">
    <citation type="journal article" date="2006" name="Science">
        <title>The genome of black cottonwood, Populus trichocarpa (Torr. &amp; Gray).</title>
        <authorList>
            <person name="Tuskan G.A."/>
            <person name="Difazio S."/>
            <person name="Jansson S."/>
            <person name="Bohlmann J."/>
            <person name="Grigoriev I."/>
            <person name="Hellsten U."/>
            <person name="Putnam N."/>
            <person name="Ralph S."/>
            <person name="Rombauts S."/>
            <person name="Salamov A."/>
            <person name="Schein J."/>
            <person name="Sterck L."/>
            <person name="Aerts A."/>
            <person name="Bhalerao R.R."/>
            <person name="Bhalerao R.P."/>
            <person name="Blaudez D."/>
            <person name="Boerjan W."/>
            <person name="Brun A."/>
            <person name="Brunner A."/>
            <person name="Busov V."/>
            <person name="Campbell M."/>
            <person name="Carlson J."/>
            <person name="Chalot M."/>
            <person name="Chapman J."/>
            <person name="Chen G.L."/>
            <person name="Cooper D."/>
            <person name="Coutinho P.M."/>
            <person name="Couturier J."/>
            <person name="Covert S."/>
            <person name="Cronk Q."/>
            <person name="Cunningham R."/>
            <person name="Davis J."/>
            <person name="Degroeve S."/>
            <person name="Dejardin A."/>
            <person name="Depamphilis C."/>
            <person name="Detter J."/>
            <person name="Dirks B."/>
            <person name="Dubchak I."/>
            <person name="Duplessis S."/>
            <person name="Ehlting J."/>
            <person name="Ellis B."/>
            <person name="Gendler K."/>
            <person name="Goodstein D."/>
            <person name="Gribskov M."/>
            <person name="Grimwood J."/>
            <person name="Groover A."/>
            <person name="Gunter L."/>
            <person name="Hamberger B."/>
            <person name="Heinze B."/>
            <person name="Helariutta Y."/>
            <person name="Henrissat B."/>
            <person name="Holligan D."/>
            <person name="Holt R."/>
            <person name="Huang W."/>
            <person name="Islam-Faridi N."/>
            <person name="Jones S."/>
            <person name="Jones-Rhoades M."/>
            <person name="Jorgensen R."/>
            <person name="Joshi C."/>
            <person name="Kangasjarvi J."/>
            <person name="Karlsson J."/>
            <person name="Kelleher C."/>
            <person name="Kirkpatrick R."/>
            <person name="Kirst M."/>
            <person name="Kohler A."/>
            <person name="Kalluri U."/>
            <person name="Larimer F."/>
            <person name="Leebens-Mack J."/>
            <person name="Leple J.C."/>
            <person name="Locascio P."/>
            <person name="Lou Y."/>
            <person name="Lucas S."/>
            <person name="Martin F."/>
            <person name="Montanini B."/>
            <person name="Napoli C."/>
            <person name="Nelson D.R."/>
            <person name="Nelson C."/>
            <person name="Nieminen K."/>
            <person name="Nilsson O."/>
            <person name="Pereda V."/>
            <person name="Peter G."/>
            <person name="Philippe R."/>
            <person name="Pilate G."/>
            <person name="Poliakov A."/>
            <person name="Razumovskaya J."/>
            <person name="Richardson P."/>
            <person name="Rinaldi C."/>
            <person name="Ritland K."/>
            <person name="Rouze P."/>
            <person name="Ryaboy D."/>
            <person name="Schmutz J."/>
            <person name="Schrader J."/>
            <person name="Segerman B."/>
            <person name="Shin H."/>
            <person name="Siddiqui A."/>
            <person name="Sterky F."/>
            <person name="Terry A."/>
            <person name="Tsai C.J."/>
            <person name="Uberbacher E."/>
            <person name="Unneberg P."/>
            <person name="Vahala J."/>
            <person name="Wall K."/>
            <person name="Wessler S."/>
            <person name="Yang G."/>
            <person name="Yin T."/>
            <person name="Douglas C."/>
            <person name="Marra M."/>
            <person name="Sandberg G."/>
            <person name="Van de Peer Y."/>
            <person name="Rokhsar D."/>
        </authorList>
    </citation>
    <scope>NUCLEOTIDE SEQUENCE [LARGE SCALE GENOMIC DNA]</scope>
    <source>
        <strain evidence="3">cv. Nisqually</strain>
    </source>
</reference>
<dbReference type="AlphaFoldDB" id="B9HNJ7"/>
<dbReference type="EMBL" id="CM009298">
    <property type="protein sequence ID" value="PNT19989.1"/>
    <property type="molecule type" value="Genomic_DNA"/>
</dbReference>
<organism evidence="2 3">
    <name type="scientific">Populus trichocarpa</name>
    <name type="common">Western balsam poplar</name>
    <name type="synonym">Populus balsamifera subsp. trichocarpa</name>
    <dbReference type="NCBI Taxonomy" id="3694"/>
    <lineage>
        <taxon>Eukaryota</taxon>
        <taxon>Viridiplantae</taxon>
        <taxon>Streptophyta</taxon>
        <taxon>Embryophyta</taxon>
        <taxon>Tracheophyta</taxon>
        <taxon>Spermatophyta</taxon>
        <taxon>Magnoliopsida</taxon>
        <taxon>eudicotyledons</taxon>
        <taxon>Gunneridae</taxon>
        <taxon>Pentapetalae</taxon>
        <taxon>rosids</taxon>
        <taxon>fabids</taxon>
        <taxon>Malpighiales</taxon>
        <taxon>Salicaceae</taxon>
        <taxon>Saliceae</taxon>
        <taxon>Populus</taxon>
    </lineage>
</organism>
<proteinExistence type="predicted"/>
<dbReference type="PANTHER" id="PTHR31286:SF99">
    <property type="entry name" value="DUF4283 DOMAIN-CONTAINING PROTEIN"/>
    <property type="match status" value="1"/>
</dbReference>
<name>B9HNJ7_POPTR</name>
<dbReference type="PANTHER" id="PTHR31286">
    <property type="entry name" value="GLYCINE-RICH CELL WALL STRUCTURAL PROTEIN 1.8-LIKE"/>
    <property type="match status" value="1"/>
</dbReference>
<protein>
    <recommendedName>
        <fullName evidence="4">CCHC-type domain-containing protein</fullName>
    </recommendedName>
</protein>
<accession>B9HNJ7</accession>
<dbReference type="Proteomes" id="UP000006729">
    <property type="component" value="Chromosome 9"/>
</dbReference>
<keyword evidence="3" id="KW-1185">Reference proteome</keyword>
<feature type="chain" id="PRO_5030166158" description="CCHC-type domain-containing protein" evidence="1">
    <location>
        <begin position="25"/>
        <end position="323"/>
    </location>
</feature>
<sequence>MSVLSSVMLVSIFISGPLLEAVSAWNKECSNHLLLEQGMLQLRVGTRAQQKDELDWDVLNDDSAASSTGAKCARISEEIDLNKPLCSKFRMKRIIWKVEYESLHLVCFHCRKYGHRKESCSDLQEGNNLDAMDESSPPLVPVADPTPVIRPEIAEHFGSWMLCKGTEKEGGNPCFRISSLRNGNPTAKGKSVRFGSVNEGASISNVRPQGYLLVNGPRNALPRPKPRGVMATHESHKLKDHQTVANESNMASSHQFLNASSSFHSILMELLRMNRVDIVIIAEPIISAINNGGKQQDQGSNNTMVDGVAAEISFSDAGTEETV</sequence>
<dbReference type="InParanoid" id="B9HNJ7"/>
<evidence type="ECO:0000313" key="3">
    <source>
        <dbReference type="Proteomes" id="UP000006729"/>
    </source>
</evidence>
<evidence type="ECO:0000256" key="1">
    <source>
        <dbReference type="SAM" id="SignalP"/>
    </source>
</evidence>
<dbReference type="InterPro" id="IPR040256">
    <property type="entry name" value="At4g02000-like"/>
</dbReference>
<dbReference type="HOGENOM" id="CLU_861652_0_0_1"/>
<keyword evidence="1" id="KW-0732">Signal</keyword>
<evidence type="ECO:0008006" key="4">
    <source>
        <dbReference type="Google" id="ProtNLM"/>
    </source>
</evidence>
<feature type="signal peptide" evidence="1">
    <location>
        <begin position="1"/>
        <end position="24"/>
    </location>
</feature>
<evidence type="ECO:0000313" key="2">
    <source>
        <dbReference type="EMBL" id="PNT19989.1"/>
    </source>
</evidence>